<dbReference type="InterPro" id="IPR029044">
    <property type="entry name" value="Nucleotide-diphossugar_trans"/>
</dbReference>
<evidence type="ECO:0000313" key="1">
    <source>
        <dbReference type="EMBL" id="TCC97561.1"/>
    </source>
</evidence>
<comment type="caution">
    <text evidence="1">The sequence shown here is derived from an EMBL/GenBank/DDBJ whole genome shotgun (WGS) entry which is preliminary data.</text>
</comment>
<organism evidence="1 2">
    <name type="scientific">Pedobacter hiemivivus</name>
    <dbReference type="NCBI Taxonomy" id="2530454"/>
    <lineage>
        <taxon>Bacteria</taxon>
        <taxon>Pseudomonadati</taxon>
        <taxon>Bacteroidota</taxon>
        <taxon>Sphingobacteriia</taxon>
        <taxon>Sphingobacteriales</taxon>
        <taxon>Sphingobacteriaceae</taxon>
        <taxon>Pedobacter</taxon>
    </lineage>
</organism>
<sequence length="304" mass="35511">MIKYNREDAVLFLVFNRADTTSKVFQAIKEAEPKRLYVAADGPRNVDEFQKCKLVREIATNVTWDCELKVLFQEENLGCRVAVSNAINWFFEAEEQGIILEDDCLPSSSFFGFCSSLLEKYKDDDRIGHISGANFQNGIKRGESSYYFSRLPHIWGWASWRRAWNNYDVNMSSFASFKESDLENLASHAPYKETWYKNLHDTYHGKIDTWDYQYSYFTIIHNYLSIAPNQNFIKNIGFGADATHTIGDHEFANLETVEIDSIVHPYFFIPNVEADLYTQQRQEYEPPIKQKNVFSRTWKKIKGK</sequence>
<dbReference type="SUPFAM" id="SSF53448">
    <property type="entry name" value="Nucleotide-diphospho-sugar transferases"/>
    <property type="match status" value="1"/>
</dbReference>
<keyword evidence="1" id="KW-0808">Transferase</keyword>
<reference evidence="1 2" key="1">
    <citation type="submission" date="2019-02" db="EMBL/GenBank/DDBJ databases">
        <title>Pedobacter sp. RP-3-8 sp. nov., isolated from Arctic soil.</title>
        <authorList>
            <person name="Dahal R.H."/>
        </authorList>
    </citation>
    <scope>NUCLEOTIDE SEQUENCE [LARGE SCALE GENOMIC DNA]</scope>
    <source>
        <strain evidence="1 2">RP-3-8</strain>
    </source>
</reference>
<protein>
    <submittedName>
        <fullName evidence="1">Nucleotide-diphospho-sugar transferase</fullName>
    </submittedName>
</protein>
<dbReference type="AlphaFoldDB" id="A0A4R0NB92"/>
<dbReference type="Gene3D" id="3.90.550.10">
    <property type="entry name" value="Spore Coat Polysaccharide Biosynthesis Protein SpsA, Chain A"/>
    <property type="match status" value="1"/>
</dbReference>
<dbReference type="EMBL" id="SJSM01000003">
    <property type="protein sequence ID" value="TCC97561.1"/>
    <property type="molecule type" value="Genomic_DNA"/>
</dbReference>
<name>A0A4R0NB92_9SPHI</name>
<dbReference type="GO" id="GO:0016740">
    <property type="term" value="F:transferase activity"/>
    <property type="evidence" value="ECO:0007669"/>
    <property type="project" value="UniProtKB-KW"/>
</dbReference>
<proteinExistence type="predicted"/>
<dbReference type="RefSeq" id="WP_131607921.1">
    <property type="nucleotide sequence ID" value="NZ_SJSM01000003.1"/>
</dbReference>
<accession>A0A4R0NB92</accession>
<evidence type="ECO:0000313" key="2">
    <source>
        <dbReference type="Proteomes" id="UP000291117"/>
    </source>
</evidence>
<keyword evidence="2" id="KW-1185">Reference proteome</keyword>
<dbReference type="Proteomes" id="UP000291117">
    <property type="component" value="Unassembled WGS sequence"/>
</dbReference>
<dbReference type="OrthoDB" id="9785375at2"/>
<gene>
    <name evidence="1" type="ORF">EZ444_06485</name>
</gene>